<dbReference type="PANTHER" id="PTHR10746">
    <property type="entry name" value="50S RIBOSOMAL PROTEIN L4"/>
    <property type="match status" value="1"/>
</dbReference>
<dbReference type="GeneID" id="29295216"/>
<evidence type="ECO:0000313" key="6">
    <source>
        <dbReference type="Proteomes" id="UP000219813"/>
    </source>
</evidence>
<evidence type="ECO:0000313" key="5">
    <source>
        <dbReference type="EMBL" id="SBT86782.1"/>
    </source>
</evidence>
<dbReference type="Proteomes" id="UP000219813">
    <property type="component" value="Apicoplast API"/>
</dbReference>
<sequence length="197" mass="24353">MNIIVLNINNTINIIFKYKYDFFIKLYLNNYIKFYKLIIYIIKYYYIYHIYKYKSTKNRSIINFSKKKIRLQKGLGKSRLRNISSSICKQGYCVFGPYYKKNYILCNKFIYKLIFLYLLLNKRSNIIIIKFEDILNLLNIIYNNNKLLFNIYFLIYKFLYFKGILLDKKYKLLIFNKVYNKYIYLNLIIYNYIILII</sequence>
<evidence type="ECO:0000256" key="2">
    <source>
        <dbReference type="ARBA" id="ARBA00022980"/>
    </source>
</evidence>
<dbReference type="InterPro" id="IPR002136">
    <property type="entry name" value="Ribosomal_uL4"/>
</dbReference>
<dbReference type="KEGG" id="pmal:POWCR01_gp29"/>
<keyword evidence="3" id="KW-0687">Ribonucleoprotein</keyword>
<evidence type="ECO:0000256" key="4">
    <source>
        <dbReference type="ARBA" id="ARBA00040565"/>
    </source>
</evidence>
<proteinExistence type="inferred from homology"/>
<dbReference type="EMBL" id="LT594636">
    <property type="protein sequence ID" value="SBT86782.1"/>
    <property type="molecule type" value="Genomic_DNA"/>
</dbReference>
<dbReference type="InterPro" id="IPR023574">
    <property type="entry name" value="Ribosomal_uL4_dom_sf"/>
</dbReference>
<keyword evidence="2 5" id="KW-0689">Ribosomal protein</keyword>
<gene>
    <name evidence="5" type="primary">RPL4</name>
    <name evidence="5" type="ORF">PMUG01_API001200</name>
</gene>
<dbReference type="SUPFAM" id="SSF52166">
    <property type="entry name" value="Ribosomal protein L4"/>
    <property type="match status" value="1"/>
</dbReference>
<dbReference type="InterPro" id="IPR013005">
    <property type="entry name" value="Ribosomal_uL4-like"/>
</dbReference>
<dbReference type="AlphaFoldDB" id="A0A1D3JJX2"/>
<dbReference type="VEuPathDB" id="PlasmoDB:PmUG01_API001200"/>
<dbReference type="GO" id="GO:0005840">
    <property type="term" value="C:ribosome"/>
    <property type="evidence" value="ECO:0007669"/>
    <property type="project" value="UniProtKB-KW"/>
</dbReference>
<dbReference type="GO" id="GO:0006412">
    <property type="term" value="P:translation"/>
    <property type="evidence" value="ECO:0007669"/>
    <property type="project" value="InterPro"/>
</dbReference>
<dbReference type="Gene3D" id="3.40.1370.10">
    <property type="match status" value="1"/>
</dbReference>
<evidence type="ECO:0000256" key="1">
    <source>
        <dbReference type="ARBA" id="ARBA00010528"/>
    </source>
</evidence>
<keyword evidence="6" id="KW-1185">Reference proteome</keyword>
<reference evidence="5 6" key="1">
    <citation type="submission" date="2016-06" db="EMBL/GenBank/DDBJ databases">
        <authorList>
            <consortium name="Pathogen Informatics"/>
        </authorList>
    </citation>
    <scope>NUCLEOTIDE SEQUENCE [LARGE SCALE GENOMIC DNA]</scope>
</reference>
<comment type="similarity">
    <text evidence="1">Belongs to the universal ribosomal protein uL4 family.</text>
</comment>
<dbReference type="GO" id="GO:1990904">
    <property type="term" value="C:ribonucleoprotein complex"/>
    <property type="evidence" value="ECO:0007669"/>
    <property type="project" value="UniProtKB-KW"/>
</dbReference>
<dbReference type="RefSeq" id="YP_009307908.1">
    <property type="nucleotide sequence ID" value="NC_031401.1"/>
</dbReference>
<dbReference type="OMA" id="YKLIFIY"/>
<protein>
    <recommendedName>
        <fullName evidence="4">Large ribosomal subunit protein uL4m</fullName>
    </recommendedName>
</protein>
<dbReference type="OrthoDB" id="275876at2759"/>
<dbReference type="PANTHER" id="PTHR10746:SF6">
    <property type="entry name" value="LARGE RIBOSOMAL SUBUNIT PROTEIN UL4M"/>
    <property type="match status" value="1"/>
</dbReference>
<accession>A0A1D3JJX2</accession>
<evidence type="ECO:0000256" key="3">
    <source>
        <dbReference type="ARBA" id="ARBA00023274"/>
    </source>
</evidence>
<dbReference type="GO" id="GO:0003735">
    <property type="term" value="F:structural constituent of ribosome"/>
    <property type="evidence" value="ECO:0007669"/>
    <property type="project" value="InterPro"/>
</dbReference>
<organism evidence="5 6">
    <name type="scientific">Plasmodium malariae</name>
    <dbReference type="NCBI Taxonomy" id="5858"/>
    <lineage>
        <taxon>Eukaryota</taxon>
        <taxon>Sar</taxon>
        <taxon>Alveolata</taxon>
        <taxon>Apicomplexa</taxon>
        <taxon>Aconoidasida</taxon>
        <taxon>Haemosporida</taxon>
        <taxon>Plasmodiidae</taxon>
        <taxon>Plasmodium</taxon>
        <taxon>Plasmodium (Plasmodium)</taxon>
    </lineage>
</organism>
<dbReference type="Pfam" id="PF00573">
    <property type="entry name" value="Ribosomal_L4"/>
    <property type="match status" value="1"/>
</dbReference>
<name>A0A1D3JJX2_PLAMA</name>